<dbReference type="Pfam" id="PF01485">
    <property type="entry name" value="IBR"/>
    <property type="match status" value="1"/>
</dbReference>
<keyword evidence="8" id="KW-0862">Zinc</keyword>
<feature type="region of interest" description="Disordered" evidence="10">
    <location>
        <begin position="92"/>
        <end position="113"/>
    </location>
</feature>
<dbReference type="AlphaFoldDB" id="A0A6B2L1M1"/>
<dbReference type="Gene3D" id="3.30.40.10">
    <property type="entry name" value="Zinc/RING finger domain, C3HC4 (zinc finger)"/>
    <property type="match status" value="1"/>
</dbReference>
<dbReference type="GO" id="GO:0061630">
    <property type="term" value="F:ubiquitin protein ligase activity"/>
    <property type="evidence" value="ECO:0007669"/>
    <property type="project" value="UniProtKB-EC"/>
</dbReference>
<proteinExistence type="predicted"/>
<sequence>MEMENKEMDAIWEQHLNEEEMEKKLELAITGSKALTSSGIHNLRSKMINKVSEILQIKTHVAQAILNKANWDHEKVLFEYFNDPEAYLKGLNLDENTIRDPENGDNGTGDKKEEEEKTITCSICFDDFPLSKTTKLDTCGHLFCNDCWGDNLNFQISTGHTIDINCMSQNCNELVPPHVVQKLVSPEMCSKYNTFLGKTFVENSKTIIWCTAPGCDLALSDPVTEGKIRVLTCECGLRICWACRKEAHPPLTCEEVANFMSEAEKNPELKYLVDNDLDAETLKWMHENTKECPFCNVTIQKNDGCFCMTCSSCHKQWCWLCKESWSTHSGHFRCSKYGVGENGLKNTAEHNDKDLLKKRLELEKLLTVFKAYKSNSDGGGVLIDENDKKRMESILKEWESFDISFIPEAKKTIKKCKESLKYTQMFLFVHKGKNRAIGEYLYEILQTAVGRLSQSLDKDPLLIKAPEVRKCTNLCLLALENLLAFVTEDTELTVNTKKKKPKTEKIKST</sequence>
<dbReference type="PANTHER" id="PTHR11685">
    <property type="entry name" value="RBR FAMILY RING FINGER AND IBR DOMAIN-CONTAINING"/>
    <property type="match status" value="1"/>
</dbReference>
<feature type="domain" description="RING-type" evidence="12">
    <location>
        <begin position="117"/>
        <end position="338"/>
    </location>
</feature>
<dbReference type="PROSITE" id="PS50089">
    <property type="entry name" value="ZF_RING_2"/>
    <property type="match status" value="1"/>
</dbReference>
<dbReference type="InterPro" id="IPR031127">
    <property type="entry name" value="E3_UB_ligase_RBR"/>
</dbReference>
<dbReference type="InterPro" id="IPR013083">
    <property type="entry name" value="Znf_RING/FYVE/PHD"/>
</dbReference>
<keyword evidence="3" id="KW-0808">Transferase</keyword>
<keyword evidence="6 9" id="KW-0863">Zinc-finger</keyword>
<feature type="compositionally biased region" description="Basic and acidic residues" evidence="10">
    <location>
        <begin position="96"/>
        <end position="113"/>
    </location>
</feature>
<evidence type="ECO:0000256" key="3">
    <source>
        <dbReference type="ARBA" id="ARBA00022679"/>
    </source>
</evidence>
<dbReference type="FunFam" id="3.30.40.10:FF:000019">
    <property type="entry name" value="RBR-type E3 ubiquitin transferase"/>
    <property type="match status" value="1"/>
</dbReference>
<dbReference type="GO" id="GO:0008270">
    <property type="term" value="F:zinc ion binding"/>
    <property type="evidence" value="ECO:0007669"/>
    <property type="project" value="UniProtKB-KW"/>
</dbReference>
<reference evidence="13" key="1">
    <citation type="journal article" date="2020" name="J. Eukaryot. Microbiol.">
        <title>De novo Sequencing, Assembly and Annotation of the Transcriptome for the Free-Living Testate Amoeba Arcella intermedia.</title>
        <authorList>
            <person name="Ribeiro G.M."/>
            <person name="Porfirio-Sousa A.L."/>
            <person name="Maurer-Alcala X.X."/>
            <person name="Katz L.A."/>
            <person name="Lahr D.J.G."/>
        </authorList>
    </citation>
    <scope>NUCLEOTIDE SEQUENCE</scope>
</reference>
<dbReference type="SMART" id="SM00647">
    <property type="entry name" value="IBR"/>
    <property type="match status" value="2"/>
</dbReference>
<evidence type="ECO:0000259" key="11">
    <source>
        <dbReference type="PROSITE" id="PS50089"/>
    </source>
</evidence>
<dbReference type="SUPFAM" id="SSF57850">
    <property type="entry name" value="RING/U-box"/>
    <property type="match status" value="3"/>
</dbReference>
<dbReference type="CDD" id="cd16773">
    <property type="entry name" value="RING-HC_RBR_TRIAD1"/>
    <property type="match status" value="1"/>
</dbReference>
<evidence type="ECO:0000313" key="13">
    <source>
        <dbReference type="EMBL" id="NDV30913.1"/>
    </source>
</evidence>
<dbReference type="Pfam" id="PF22191">
    <property type="entry name" value="IBR_1"/>
    <property type="match status" value="1"/>
</dbReference>
<dbReference type="Pfam" id="PF00097">
    <property type="entry name" value="zf-C3HC4"/>
    <property type="match status" value="1"/>
</dbReference>
<evidence type="ECO:0000259" key="12">
    <source>
        <dbReference type="PROSITE" id="PS51873"/>
    </source>
</evidence>
<organism evidence="13">
    <name type="scientific">Arcella intermedia</name>
    <dbReference type="NCBI Taxonomy" id="1963864"/>
    <lineage>
        <taxon>Eukaryota</taxon>
        <taxon>Amoebozoa</taxon>
        <taxon>Tubulinea</taxon>
        <taxon>Elardia</taxon>
        <taxon>Arcellinida</taxon>
        <taxon>Sphaerothecina</taxon>
        <taxon>Arcellidae</taxon>
        <taxon>Arcella</taxon>
    </lineage>
</organism>
<dbReference type="InterPro" id="IPR002867">
    <property type="entry name" value="IBR_dom"/>
</dbReference>
<evidence type="ECO:0000256" key="1">
    <source>
        <dbReference type="ARBA" id="ARBA00001798"/>
    </source>
</evidence>
<dbReference type="InterPro" id="IPR018957">
    <property type="entry name" value="Znf_C3HC4_RING-type"/>
</dbReference>
<evidence type="ECO:0000256" key="2">
    <source>
        <dbReference type="ARBA" id="ARBA00012251"/>
    </source>
</evidence>
<protein>
    <recommendedName>
        <fullName evidence="2">RBR-type E3 ubiquitin transferase</fullName>
        <ecNumber evidence="2">2.3.2.31</ecNumber>
    </recommendedName>
</protein>
<evidence type="ECO:0000256" key="6">
    <source>
        <dbReference type="ARBA" id="ARBA00022771"/>
    </source>
</evidence>
<dbReference type="PROSITE" id="PS51873">
    <property type="entry name" value="TRIAD"/>
    <property type="match status" value="1"/>
</dbReference>
<comment type="catalytic activity">
    <reaction evidence="1">
        <text>[E2 ubiquitin-conjugating enzyme]-S-ubiquitinyl-L-cysteine + [acceptor protein]-L-lysine = [E2 ubiquitin-conjugating enzyme]-L-cysteine + [acceptor protein]-N(6)-ubiquitinyl-L-lysine.</text>
        <dbReference type="EC" id="2.3.2.31"/>
    </reaction>
</comment>
<dbReference type="GO" id="GO:0016567">
    <property type="term" value="P:protein ubiquitination"/>
    <property type="evidence" value="ECO:0007669"/>
    <property type="project" value="InterPro"/>
</dbReference>
<dbReference type="InterPro" id="IPR044066">
    <property type="entry name" value="TRIAD_supradom"/>
</dbReference>
<evidence type="ECO:0000256" key="4">
    <source>
        <dbReference type="ARBA" id="ARBA00022723"/>
    </source>
</evidence>
<name>A0A6B2L1M1_9EUKA</name>
<evidence type="ECO:0000256" key="8">
    <source>
        <dbReference type="ARBA" id="ARBA00022833"/>
    </source>
</evidence>
<evidence type="ECO:0000256" key="10">
    <source>
        <dbReference type="SAM" id="MobiDB-lite"/>
    </source>
</evidence>
<evidence type="ECO:0000256" key="5">
    <source>
        <dbReference type="ARBA" id="ARBA00022737"/>
    </source>
</evidence>
<keyword evidence="7" id="KW-0833">Ubl conjugation pathway</keyword>
<dbReference type="Gene3D" id="1.20.120.1750">
    <property type="match status" value="1"/>
</dbReference>
<dbReference type="InterPro" id="IPR001841">
    <property type="entry name" value="Znf_RING"/>
</dbReference>
<dbReference type="InterPro" id="IPR048962">
    <property type="entry name" value="ARIH1-like_UBL"/>
</dbReference>
<evidence type="ECO:0000256" key="7">
    <source>
        <dbReference type="ARBA" id="ARBA00022786"/>
    </source>
</evidence>
<dbReference type="EC" id="2.3.2.31" evidence="2"/>
<evidence type="ECO:0000256" key="9">
    <source>
        <dbReference type="PROSITE-ProRule" id="PRU00175"/>
    </source>
</evidence>
<dbReference type="Pfam" id="PF21235">
    <property type="entry name" value="UBA_ARI1"/>
    <property type="match status" value="1"/>
</dbReference>
<keyword evidence="4" id="KW-0479">Metal-binding</keyword>
<feature type="domain" description="RING-type" evidence="11">
    <location>
        <begin position="121"/>
        <end position="147"/>
    </location>
</feature>
<keyword evidence="5" id="KW-0677">Repeat</keyword>
<accession>A0A6B2L1M1</accession>
<dbReference type="EMBL" id="GIBP01001944">
    <property type="protein sequence ID" value="NDV30913.1"/>
    <property type="molecule type" value="Transcribed_RNA"/>
</dbReference>